<name>A0A6V2I3H4_9STRA</name>
<gene>
    <name evidence="1" type="ORF">DBRI00130_LOCUS23036</name>
    <name evidence="2" type="ORF">DBRI00130_LOCUS23037</name>
    <name evidence="3" type="ORF">DBRI00130_LOCUS23040</name>
    <name evidence="4" type="ORF">DBRI00130_LOCUS23041</name>
    <name evidence="5" type="ORF">DBRI00130_LOCUS23042</name>
    <name evidence="6" type="ORF">DBRI00130_LOCUS23043</name>
    <name evidence="7" type="ORF">DBRI00130_LOCUS23047</name>
</gene>
<evidence type="ECO:0000313" key="2">
    <source>
        <dbReference type="EMBL" id="CAE4622700.1"/>
    </source>
</evidence>
<evidence type="ECO:0000313" key="7">
    <source>
        <dbReference type="EMBL" id="CAE4622716.1"/>
    </source>
</evidence>
<dbReference type="EMBL" id="HBNS01029303">
    <property type="protein sequence ID" value="CAE4622716.1"/>
    <property type="molecule type" value="Transcribed_RNA"/>
</dbReference>
<dbReference type="EMBL" id="HBNS01029292">
    <property type="protein sequence ID" value="CAE4622698.1"/>
    <property type="molecule type" value="Transcribed_RNA"/>
</dbReference>
<dbReference type="AlphaFoldDB" id="A0A6V2I3H4"/>
<evidence type="ECO:0000313" key="4">
    <source>
        <dbReference type="EMBL" id="CAE4622706.1"/>
    </source>
</evidence>
<sequence>MICYILVLQTTHFFSVLYWLWFISPQSNLEHASSHLPQCTSTTSYYAHHPYYQRTEANTSSPHEYHQGSFTSVHPDYHSQHNGNTHIHAREHYHVHKGRNDLNSNLSTSFPSSSLATDDDTHWLSEFLCFVRSHCIELYLASHHDVSSRLGSKKVTFNPVGIRCRFCAHCNSLKKKEGQAIINLPLLYKPYISELDDDVERSFFGLPLHAK</sequence>
<evidence type="ECO:0000313" key="1">
    <source>
        <dbReference type="EMBL" id="CAE4622698.1"/>
    </source>
</evidence>
<evidence type="ECO:0000313" key="6">
    <source>
        <dbReference type="EMBL" id="CAE4622709.1"/>
    </source>
</evidence>
<reference evidence="3" key="1">
    <citation type="submission" date="2021-01" db="EMBL/GenBank/DDBJ databases">
        <authorList>
            <person name="Corre E."/>
            <person name="Pelletier E."/>
            <person name="Niang G."/>
            <person name="Scheremetjew M."/>
            <person name="Finn R."/>
            <person name="Kale V."/>
            <person name="Holt S."/>
            <person name="Cochrane G."/>
            <person name="Meng A."/>
            <person name="Brown T."/>
            <person name="Cohen L."/>
        </authorList>
    </citation>
    <scope>NUCLEOTIDE SEQUENCE</scope>
    <source>
        <strain evidence="3">GSO104</strain>
    </source>
</reference>
<evidence type="ECO:0000313" key="3">
    <source>
        <dbReference type="EMBL" id="CAE4622705.1"/>
    </source>
</evidence>
<dbReference type="EMBL" id="HBNS01029293">
    <property type="protein sequence ID" value="CAE4622700.1"/>
    <property type="molecule type" value="Transcribed_RNA"/>
</dbReference>
<proteinExistence type="predicted"/>
<dbReference type="EMBL" id="HBNS01029298">
    <property type="protein sequence ID" value="CAE4622708.1"/>
    <property type="molecule type" value="Transcribed_RNA"/>
</dbReference>
<organism evidence="3">
    <name type="scientific">Ditylum brightwellii</name>
    <dbReference type="NCBI Taxonomy" id="49249"/>
    <lineage>
        <taxon>Eukaryota</taxon>
        <taxon>Sar</taxon>
        <taxon>Stramenopiles</taxon>
        <taxon>Ochrophyta</taxon>
        <taxon>Bacillariophyta</taxon>
        <taxon>Mediophyceae</taxon>
        <taxon>Lithodesmiophycidae</taxon>
        <taxon>Lithodesmiales</taxon>
        <taxon>Lithodesmiaceae</taxon>
        <taxon>Ditylum</taxon>
    </lineage>
</organism>
<dbReference type="EMBL" id="HBNS01029299">
    <property type="protein sequence ID" value="CAE4622709.1"/>
    <property type="molecule type" value="Transcribed_RNA"/>
</dbReference>
<dbReference type="EMBL" id="HBNS01029296">
    <property type="protein sequence ID" value="CAE4622705.1"/>
    <property type="molecule type" value="Transcribed_RNA"/>
</dbReference>
<accession>A0A6V2I3H4</accession>
<protein>
    <submittedName>
        <fullName evidence="3">Uncharacterized protein</fullName>
    </submittedName>
</protein>
<evidence type="ECO:0000313" key="5">
    <source>
        <dbReference type="EMBL" id="CAE4622708.1"/>
    </source>
</evidence>
<dbReference type="EMBL" id="HBNS01029297">
    <property type="protein sequence ID" value="CAE4622706.1"/>
    <property type="molecule type" value="Transcribed_RNA"/>
</dbReference>